<evidence type="ECO:0000313" key="2">
    <source>
        <dbReference type="Proteomes" id="UP001203297"/>
    </source>
</evidence>
<feature type="non-terminal residue" evidence="1">
    <location>
        <position position="109"/>
    </location>
</feature>
<sequence length="109" mass="11944">MGHMLLAAAALALPPIPSIHSKNISKSTLSALWIVFLTTLTMQPAQPHALSPRFLRHPHLLYYISVVLCHSTQQLCLSPEHSVSHLGSHLSAVLASNLTRLIVPFLRLV</sequence>
<comment type="caution">
    <text evidence="1">The sequence shown here is derived from an EMBL/GenBank/DDBJ whole genome shotgun (WGS) entry which is preliminary data.</text>
</comment>
<dbReference type="Proteomes" id="UP001203297">
    <property type="component" value="Unassembled WGS sequence"/>
</dbReference>
<dbReference type="EMBL" id="WTXG01000188">
    <property type="protein sequence ID" value="KAI0290950.1"/>
    <property type="molecule type" value="Genomic_DNA"/>
</dbReference>
<accession>A0AAD4LX18</accession>
<protein>
    <submittedName>
        <fullName evidence="1">Uncharacterized protein</fullName>
    </submittedName>
</protein>
<proteinExistence type="predicted"/>
<name>A0AAD4LX18_9AGAM</name>
<organism evidence="1 2">
    <name type="scientific">Multifurca ochricompacta</name>
    <dbReference type="NCBI Taxonomy" id="376703"/>
    <lineage>
        <taxon>Eukaryota</taxon>
        <taxon>Fungi</taxon>
        <taxon>Dikarya</taxon>
        <taxon>Basidiomycota</taxon>
        <taxon>Agaricomycotina</taxon>
        <taxon>Agaricomycetes</taxon>
        <taxon>Russulales</taxon>
        <taxon>Russulaceae</taxon>
        <taxon>Multifurca</taxon>
    </lineage>
</organism>
<dbReference type="AlphaFoldDB" id="A0AAD4LX18"/>
<gene>
    <name evidence="1" type="ORF">B0F90DRAFT_1781605</name>
</gene>
<keyword evidence="2" id="KW-1185">Reference proteome</keyword>
<evidence type="ECO:0000313" key="1">
    <source>
        <dbReference type="EMBL" id="KAI0290950.1"/>
    </source>
</evidence>
<reference evidence="1" key="1">
    <citation type="journal article" date="2022" name="New Phytol.">
        <title>Evolutionary transition to the ectomycorrhizal habit in the genomes of a hyperdiverse lineage of mushroom-forming fungi.</title>
        <authorList>
            <person name="Looney B."/>
            <person name="Miyauchi S."/>
            <person name="Morin E."/>
            <person name="Drula E."/>
            <person name="Courty P.E."/>
            <person name="Kohler A."/>
            <person name="Kuo A."/>
            <person name="LaButti K."/>
            <person name="Pangilinan J."/>
            <person name="Lipzen A."/>
            <person name="Riley R."/>
            <person name="Andreopoulos W."/>
            <person name="He G."/>
            <person name="Johnson J."/>
            <person name="Nolan M."/>
            <person name="Tritt A."/>
            <person name="Barry K.W."/>
            <person name="Grigoriev I.V."/>
            <person name="Nagy L.G."/>
            <person name="Hibbett D."/>
            <person name="Henrissat B."/>
            <person name="Matheny P.B."/>
            <person name="Labbe J."/>
            <person name="Martin F.M."/>
        </authorList>
    </citation>
    <scope>NUCLEOTIDE SEQUENCE</scope>
    <source>
        <strain evidence="1">BPL690</strain>
    </source>
</reference>